<evidence type="ECO:0000256" key="1">
    <source>
        <dbReference type="SAM" id="SignalP"/>
    </source>
</evidence>
<reference evidence="3 5" key="2">
    <citation type="submission" date="2018-06" db="EMBL/GenBank/DDBJ databases">
        <authorList>
            <consortium name="Pathogen Informatics"/>
            <person name="Doyle S."/>
        </authorList>
    </citation>
    <scope>NUCLEOTIDE SEQUENCE [LARGE SCALE GENOMIC DNA]</scope>
    <source>
        <strain evidence="3 5">NCTC12388</strain>
    </source>
</reference>
<dbReference type="OrthoDB" id="5653740at2"/>
<accession>A0A378IZN8</accession>
<dbReference type="EMBL" id="LNYE01000020">
    <property type="protein sequence ID" value="KTD11716.1"/>
    <property type="molecule type" value="Genomic_DNA"/>
</dbReference>
<dbReference type="RefSeq" id="WP_058498336.1">
    <property type="nucleotide sequence ID" value="NZ_CAAAHW010000034.1"/>
</dbReference>
<feature type="chain" id="PRO_5016614543" evidence="1">
    <location>
        <begin position="20"/>
        <end position="324"/>
    </location>
</feature>
<reference evidence="2 4" key="1">
    <citation type="submission" date="2015-11" db="EMBL/GenBank/DDBJ databases">
        <title>Genomic analysis of 38 Legionella species identifies large and diverse effector repertoires.</title>
        <authorList>
            <person name="Burstein D."/>
            <person name="Amaro F."/>
            <person name="Zusman T."/>
            <person name="Lifshitz Z."/>
            <person name="Cohen O."/>
            <person name="Gilbert J.A."/>
            <person name="Pupko T."/>
            <person name="Shuman H.A."/>
            <person name="Segal G."/>
        </authorList>
    </citation>
    <scope>NUCLEOTIDE SEQUENCE [LARGE SCALE GENOMIC DNA]</scope>
    <source>
        <strain evidence="2 4">Lyon 8420412</strain>
    </source>
</reference>
<keyword evidence="4" id="KW-1185">Reference proteome</keyword>
<evidence type="ECO:0000313" key="3">
    <source>
        <dbReference type="EMBL" id="STX40795.1"/>
    </source>
</evidence>
<sequence length="324" mass="35557">MFKKVTIAVFGLAANVATAGSMGPVCTPGNVTVPCETKLWDFSAQALYLRSVYGSEKAFEPGTFPINKEVKNEWNWGYRLEGSYHFNTGNDITVNWMHFSSSIDPTSFLGILTVPAIGLPPIPTPFELTSFNRIDQVNIVMGQRTDLSMRDKLRFYGGLQYANIQSTATSYYITQQIPPLPPIFASNPLSKFNNTNYKGFGPVVGLDYAYNITDSLSITANGAGSILYGTNRYQAGFVMAPFDAIVEQVFFRKKGIVPSLEAKLGVNYAHATPIGIANIQAGYQVVNYFHVLEEQPFANLIGPVRSVDYGVFGPYFGLKLIGDA</sequence>
<dbReference type="AlphaFoldDB" id="A0A378IZN8"/>
<evidence type="ECO:0000313" key="2">
    <source>
        <dbReference type="EMBL" id="KTD11716.1"/>
    </source>
</evidence>
<name>A0A378IZN8_9GAMM</name>
<dbReference type="Proteomes" id="UP000054691">
    <property type="component" value="Unassembled WGS sequence"/>
</dbReference>
<feature type="signal peptide" evidence="1">
    <location>
        <begin position="1"/>
        <end position="19"/>
    </location>
</feature>
<keyword evidence="1" id="KW-0732">Signal</keyword>
<dbReference type="STRING" id="45066.Lgra_1174"/>
<gene>
    <name evidence="2" type="ORF">Lgra_1174</name>
    <name evidence="3" type="ORF">NCTC12388_00057</name>
</gene>
<dbReference type="InterPro" id="IPR007825">
    <property type="entry name" value="Major_OMP_Legionella"/>
</dbReference>
<dbReference type="EMBL" id="UGOB01000001">
    <property type="protein sequence ID" value="STX40795.1"/>
    <property type="molecule type" value="Genomic_DNA"/>
</dbReference>
<protein>
    <submittedName>
        <fullName evidence="2 3">Outer membrane protein</fullName>
    </submittedName>
</protein>
<proteinExistence type="predicted"/>
<dbReference type="SUPFAM" id="SSF56935">
    <property type="entry name" value="Porins"/>
    <property type="match status" value="1"/>
</dbReference>
<evidence type="ECO:0000313" key="4">
    <source>
        <dbReference type="Proteomes" id="UP000054691"/>
    </source>
</evidence>
<dbReference type="Proteomes" id="UP000254476">
    <property type="component" value="Unassembled WGS sequence"/>
</dbReference>
<organism evidence="3 5">
    <name type="scientific">Legionella gratiana</name>
    <dbReference type="NCBI Taxonomy" id="45066"/>
    <lineage>
        <taxon>Bacteria</taxon>
        <taxon>Pseudomonadati</taxon>
        <taxon>Pseudomonadota</taxon>
        <taxon>Gammaproteobacteria</taxon>
        <taxon>Legionellales</taxon>
        <taxon>Legionellaceae</taxon>
        <taxon>Legionella</taxon>
    </lineage>
</organism>
<evidence type="ECO:0000313" key="5">
    <source>
        <dbReference type="Proteomes" id="UP000254476"/>
    </source>
</evidence>
<dbReference type="Pfam" id="PF05150">
    <property type="entry name" value="Legionella_OMP"/>
    <property type="match status" value="1"/>
</dbReference>